<dbReference type="RefSeq" id="WP_009743824.1">
    <property type="nucleotide sequence ID" value="NZ_CP017298.1"/>
</dbReference>
<evidence type="ECO:0000313" key="2">
    <source>
        <dbReference type="EMBL" id="AOS47392.1"/>
    </source>
</evidence>
<dbReference type="OrthoDB" id="9954596at2"/>
<keyword evidence="1" id="KW-1133">Transmembrane helix</keyword>
<proteinExistence type="predicted"/>
<accession>A0A1D8B2N7</accession>
<dbReference type="AlphaFoldDB" id="A0A1D8B2N7"/>
<dbReference type="InterPro" id="IPR022062">
    <property type="entry name" value="DUF3618"/>
</dbReference>
<keyword evidence="3" id="KW-1185">Reference proteome</keyword>
<dbReference type="Pfam" id="PF12277">
    <property type="entry name" value="DUF3618"/>
    <property type="match status" value="1"/>
</dbReference>
<reference evidence="2 3" key="1">
    <citation type="submission" date="2016-09" db="EMBL/GenBank/DDBJ databases">
        <title>Complete genome sequence of Actinomyces hongkongensis HKU8.</title>
        <authorList>
            <person name="Gao Y.-X."/>
            <person name="Zhou Y.-Y."/>
            <person name="Xie Y."/>
            <person name="Wang M."/>
            <person name="Wang S.-J."/>
            <person name="Shen S.-G."/>
        </authorList>
    </citation>
    <scope>NUCLEOTIDE SEQUENCE [LARGE SCALE GENOMIC DNA]</scope>
    <source>
        <strain evidence="2 3">HKU8</strain>
    </source>
</reference>
<evidence type="ECO:0000256" key="1">
    <source>
        <dbReference type="SAM" id="Phobius"/>
    </source>
</evidence>
<keyword evidence="1" id="KW-0472">Membrane</keyword>
<dbReference type="EMBL" id="CP017298">
    <property type="protein sequence ID" value="AOS47392.1"/>
    <property type="molecule type" value="Genomic_DNA"/>
</dbReference>
<gene>
    <name evidence="2" type="ORF">BH719_05565</name>
</gene>
<dbReference type="KEGG" id="phon:BH719_05565"/>
<protein>
    <recommendedName>
        <fullName evidence="4">DUF3618 domain-containing protein</fullName>
    </recommendedName>
</protein>
<evidence type="ECO:0000313" key="3">
    <source>
        <dbReference type="Proteomes" id="UP000095214"/>
    </source>
</evidence>
<feature type="transmembrane region" description="Helical" evidence="1">
    <location>
        <begin position="81"/>
        <end position="99"/>
    </location>
</feature>
<sequence length="104" mass="10785">MSTPTEPAAAPRTEAQIRADLEATRAALAASVDDLYEQLQPAAIVANTKAAAAEAIAGARKSVRDTAAAAREGDSEAIKRIGIAVGATLVAIGLLTFAWSRRRR</sequence>
<dbReference type="Proteomes" id="UP000095214">
    <property type="component" value="Chromosome"/>
</dbReference>
<keyword evidence="1" id="KW-0812">Transmembrane</keyword>
<evidence type="ECO:0008006" key="4">
    <source>
        <dbReference type="Google" id="ProtNLM"/>
    </source>
</evidence>
<name>A0A1D8B2N7_9ACTO</name>
<dbReference type="STRING" id="178339.BH719_05565"/>
<organism evidence="2 3">
    <name type="scientific">Pauljensenia hongkongensis</name>
    <dbReference type="NCBI Taxonomy" id="178339"/>
    <lineage>
        <taxon>Bacteria</taxon>
        <taxon>Bacillati</taxon>
        <taxon>Actinomycetota</taxon>
        <taxon>Actinomycetes</taxon>
        <taxon>Actinomycetales</taxon>
        <taxon>Actinomycetaceae</taxon>
        <taxon>Pauljensenia</taxon>
    </lineage>
</organism>